<dbReference type="Proteomes" id="UP000278746">
    <property type="component" value="Unassembled WGS sequence"/>
</dbReference>
<dbReference type="EMBL" id="RHIB01000003">
    <property type="protein sequence ID" value="RNA67204.1"/>
    <property type="molecule type" value="Genomic_DNA"/>
</dbReference>
<evidence type="ECO:0000313" key="2">
    <source>
        <dbReference type="EMBL" id="RNA67204.1"/>
    </source>
</evidence>
<keyword evidence="3" id="KW-1185">Reference proteome</keyword>
<feature type="domain" description="AB hydrolase-1" evidence="1">
    <location>
        <begin position="6"/>
        <end position="126"/>
    </location>
</feature>
<dbReference type="InterPro" id="IPR000073">
    <property type="entry name" value="AB_hydrolase_1"/>
</dbReference>
<evidence type="ECO:0000313" key="3">
    <source>
        <dbReference type="Proteomes" id="UP000278746"/>
    </source>
</evidence>
<dbReference type="InterPro" id="IPR029058">
    <property type="entry name" value="AB_hydrolase_fold"/>
</dbReference>
<protein>
    <submittedName>
        <fullName evidence="2">Alpha/beta hydrolase</fullName>
    </submittedName>
</protein>
<dbReference type="GO" id="GO:0016020">
    <property type="term" value="C:membrane"/>
    <property type="evidence" value="ECO:0007669"/>
    <property type="project" value="TreeGrafter"/>
</dbReference>
<dbReference type="AlphaFoldDB" id="A0A3M7TPM4"/>
<gene>
    <name evidence="2" type="ORF">EBO34_17535</name>
</gene>
<proteinExistence type="predicted"/>
<name>A0A3M7TPM4_9BACI</name>
<organism evidence="2 3">
    <name type="scientific">Alteribacter keqinensis</name>
    <dbReference type="NCBI Taxonomy" id="2483800"/>
    <lineage>
        <taxon>Bacteria</taxon>
        <taxon>Bacillati</taxon>
        <taxon>Bacillota</taxon>
        <taxon>Bacilli</taxon>
        <taxon>Bacillales</taxon>
        <taxon>Bacillaceae</taxon>
        <taxon>Alteribacter</taxon>
    </lineage>
</organism>
<reference evidence="2 3" key="1">
    <citation type="submission" date="2018-10" db="EMBL/GenBank/DDBJ databases">
        <title>Bacillus Keqinensis sp. nov., a moderately halophilic bacterium isolated from a saline-alkaline lake.</title>
        <authorList>
            <person name="Wang H."/>
        </authorList>
    </citation>
    <scope>NUCLEOTIDE SEQUENCE [LARGE SCALE GENOMIC DNA]</scope>
    <source>
        <strain evidence="2 3">KQ-3</strain>
    </source>
</reference>
<keyword evidence="2" id="KW-0378">Hydrolase</keyword>
<evidence type="ECO:0000259" key="1">
    <source>
        <dbReference type="Pfam" id="PF00561"/>
    </source>
</evidence>
<dbReference type="InterPro" id="IPR050266">
    <property type="entry name" value="AB_hydrolase_sf"/>
</dbReference>
<dbReference type="PANTHER" id="PTHR43798:SF33">
    <property type="entry name" value="HYDROLASE, PUTATIVE (AFU_ORTHOLOGUE AFUA_2G14860)-RELATED"/>
    <property type="match status" value="1"/>
</dbReference>
<dbReference type="OrthoDB" id="59888at2"/>
<dbReference type="Pfam" id="PF00561">
    <property type="entry name" value="Abhydrolase_1"/>
    <property type="match status" value="1"/>
</dbReference>
<dbReference type="RefSeq" id="WP_122901422.1">
    <property type="nucleotide sequence ID" value="NZ_RHIB01000003.1"/>
</dbReference>
<dbReference type="GO" id="GO:0047372">
    <property type="term" value="F:monoacylglycerol lipase activity"/>
    <property type="evidence" value="ECO:0007669"/>
    <property type="project" value="TreeGrafter"/>
</dbReference>
<dbReference type="GO" id="GO:0046464">
    <property type="term" value="P:acylglycerol catabolic process"/>
    <property type="evidence" value="ECO:0007669"/>
    <property type="project" value="TreeGrafter"/>
</dbReference>
<sequence>MGQKKPVIVLEAGYGEDSDTWEPVVDRLSELGEVFRYDRAGLGRSGKSENPRTSREMVKELYDLLKAAGIEPPYILVGHSFGGVNARLYASVYPENVCGLVLVDATPVDYRERFLPVMPEEFQIAYKKQFVIEGNYEEFMESLNQVKKTEVKLDISLTVLAAGKKDHYSAGAQKLWNTLQHEMLTISSDSRFIMAENSGHYIHRDEPEVVVAAVREVIQRSTEENK</sequence>
<dbReference type="Gene3D" id="3.40.50.1820">
    <property type="entry name" value="alpha/beta hydrolase"/>
    <property type="match status" value="1"/>
</dbReference>
<dbReference type="PANTHER" id="PTHR43798">
    <property type="entry name" value="MONOACYLGLYCEROL LIPASE"/>
    <property type="match status" value="1"/>
</dbReference>
<accession>A0A3M7TPM4</accession>
<dbReference type="SUPFAM" id="SSF53474">
    <property type="entry name" value="alpha/beta-Hydrolases"/>
    <property type="match status" value="1"/>
</dbReference>
<comment type="caution">
    <text evidence="2">The sequence shown here is derived from an EMBL/GenBank/DDBJ whole genome shotgun (WGS) entry which is preliminary data.</text>
</comment>